<evidence type="ECO:0000256" key="1">
    <source>
        <dbReference type="ARBA" id="ARBA00001947"/>
    </source>
</evidence>
<keyword evidence="17" id="KW-1185">Reference proteome</keyword>
<dbReference type="RefSeq" id="WP_094787905.1">
    <property type="nucleotide sequence ID" value="NZ_NDXW01000001.1"/>
</dbReference>
<dbReference type="InterPro" id="IPR016192">
    <property type="entry name" value="APOBEC/CMP_deaminase_Zn-bd"/>
</dbReference>
<organism evidence="16 17">
    <name type="scientific">Zooshikella ganghwensis</name>
    <dbReference type="NCBI Taxonomy" id="202772"/>
    <lineage>
        <taxon>Bacteria</taxon>
        <taxon>Pseudomonadati</taxon>
        <taxon>Pseudomonadota</taxon>
        <taxon>Gammaproteobacteria</taxon>
        <taxon>Oceanospirillales</taxon>
        <taxon>Zooshikellaceae</taxon>
        <taxon>Zooshikella</taxon>
    </lineage>
</organism>
<dbReference type="PROSITE" id="PS51747">
    <property type="entry name" value="CYT_DCMP_DEAMINASES_2"/>
    <property type="match status" value="1"/>
</dbReference>
<evidence type="ECO:0000259" key="15">
    <source>
        <dbReference type="PROSITE" id="PS51747"/>
    </source>
</evidence>
<dbReference type="SUPFAM" id="SSF53927">
    <property type="entry name" value="Cytidine deaminase-like"/>
    <property type="match status" value="1"/>
</dbReference>
<gene>
    <name evidence="16" type="ORF">B9G39_16135</name>
</gene>
<comment type="catalytic activity">
    <reaction evidence="10 14">
        <text>2'-deoxycytidine + H2O + H(+) = 2'-deoxyuridine + NH4(+)</text>
        <dbReference type="Rhea" id="RHEA:13433"/>
        <dbReference type="ChEBI" id="CHEBI:15377"/>
        <dbReference type="ChEBI" id="CHEBI:15378"/>
        <dbReference type="ChEBI" id="CHEBI:15698"/>
        <dbReference type="ChEBI" id="CHEBI:16450"/>
        <dbReference type="ChEBI" id="CHEBI:28938"/>
        <dbReference type="EC" id="3.5.4.5"/>
    </reaction>
</comment>
<evidence type="ECO:0000256" key="9">
    <source>
        <dbReference type="ARBA" id="ARBA00032005"/>
    </source>
</evidence>
<dbReference type="PANTHER" id="PTHR11644:SF2">
    <property type="entry name" value="CYTIDINE DEAMINASE"/>
    <property type="match status" value="1"/>
</dbReference>
<evidence type="ECO:0000256" key="11">
    <source>
        <dbReference type="ARBA" id="ARBA00049558"/>
    </source>
</evidence>
<dbReference type="GO" id="GO:0055086">
    <property type="term" value="P:nucleobase-containing small molecule metabolic process"/>
    <property type="evidence" value="ECO:0007669"/>
    <property type="project" value="UniProtKB-ARBA"/>
</dbReference>
<evidence type="ECO:0000313" key="17">
    <source>
        <dbReference type="Proteomes" id="UP000257039"/>
    </source>
</evidence>
<comment type="caution">
    <text evidence="16">The sequence shown here is derived from an EMBL/GenBank/DDBJ whole genome shotgun (WGS) entry which is preliminary data.</text>
</comment>
<keyword evidence="8 13" id="KW-0862">Zinc</keyword>
<evidence type="ECO:0000256" key="5">
    <source>
        <dbReference type="ARBA" id="ARBA00018266"/>
    </source>
</evidence>
<dbReference type="EC" id="3.5.4.5" evidence="4 14"/>
<dbReference type="GO" id="GO:0042802">
    <property type="term" value="F:identical protein binding"/>
    <property type="evidence" value="ECO:0007669"/>
    <property type="project" value="UniProtKB-ARBA"/>
</dbReference>
<evidence type="ECO:0000256" key="14">
    <source>
        <dbReference type="RuleBase" id="RU364006"/>
    </source>
</evidence>
<dbReference type="GO" id="GO:0005829">
    <property type="term" value="C:cytosol"/>
    <property type="evidence" value="ECO:0007669"/>
    <property type="project" value="TreeGrafter"/>
</dbReference>
<evidence type="ECO:0000256" key="2">
    <source>
        <dbReference type="ARBA" id="ARBA00003949"/>
    </source>
</evidence>
<dbReference type="NCBIfam" id="TIGR01354">
    <property type="entry name" value="cyt_deam_tetra"/>
    <property type="match status" value="1"/>
</dbReference>
<dbReference type="EMBL" id="NDXW01000001">
    <property type="protein sequence ID" value="RDH44838.1"/>
    <property type="molecule type" value="Genomic_DNA"/>
</dbReference>
<evidence type="ECO:0000256" key="6">
    <source>
        <dbReference type="ARBA" id="ARBA00022723"/>
    </source>
</evidence>
<feature type="binding site" evidence="13">
    <location>
        <position position="94"/>
    </location>
    <ligand>
        <name>Zn(2+)</name>
        <dbReference type="ChEBI" id="CHEBI:29105"/>
        <note>catalytic</note>
    </ligand>
</feature>
<evidence type="ECO:0000256" key="8">
    <source>
        <dbReference type="ARBA" id="ARBA00022833"/>
    </source>
</evidence>
<accession>A0A4P9VN24</accession>
<feature type="binding site" evidence="13">
    <location>
        <position position="97"/>
    </location>
    <ligand>
        <name>Zn(2+)</name>
        <dbReference type="ChEBI" id="CHEBI:29105"/>
        <note>catalytic</note>
    </ligand>
</feature>
<dbReference type="AlphaFoldDB" id="A0A4P9VN24"/>
<sequence>MNEIPHDTLMAMKAAAKQAAANAYCIYSDFPVGAALLTKAGQIVPGCNVENISFGLTNCAERTAIFSAVSQGLKKEDLAGLLIYMPGNKLYSPCGACRQVMAEFLSESAPIYAACDKEETTLWQMSELLPASFNF</sequence>
<protein>
    <recommendedName>
        <fullName evidence="5 14">Cytidine deaminase</fullName>
        <ecNumber evidence="4 14">3.5.4.5</ecNumber>
    </recommendedName>
    <alternativeName>
        <fullName evidence="9 14">Cytidine aminohydrolase</fullName>
    </alternativeName>
</protein>
<evidence type="ECO:0000313" key="16">
    <source>
        <dbReference type="EMBL" id="RDH44838.1"/>
    </source>
</evidence>
<dbReference type="GO" id="GO:0008270">
    <property type="term" value="F:zinc ion binding"/>
    <property type="evidence" value="ECO:0007669"/>
    <property type="project" value="UniProtKB-UniRule"/>
</dbReference>
<feature type="domain" description="CMP/dCMP-type deaminase" evidence="15">
    <location>
        <begin position="7"/>
        <end position="135"/>
    </location>
</feature>
<dbReference type="GO" id="GO:0004126">
    <property type="term" value="F:cytidine deaminase activity"/>
    <property type="evidence" value="ECO:0007669"/>
    <property type="project" value="UniProtKB-UniRule"/>
</dbReference>
<comment type="function">
    <text evidence="2 14">This enzyme scavenges exogenous and endogenous cytidine and 2'-deoxycytidine for UMP synthesis.</text>
</comment>
<evidence type="ECO:0000256" key="12">
    <source>
        <dbReference type="PIRSR" id="PIRSR606262-1"/>
    </source>
</evidence>
<comment type="cofactor">
    <cofactor evidence="1 13 14">
        <name>Zn(2+)</name>
        <dbReference type="ChEBI" id="CHEBI:29105"/>
    </cofactor>
</comment>
<dbReference type="Pfam" id="PF00383">
    <property type="entry name" value="dCMP_cyt_deam_1"/>
    <property type="match status" value="1"/>
</dbReference>
<name>A0A4P9VN24_9GAMM</name>
<dbReference type="Proteomes" id="UP000257039">
    <property type="component" value="Unassembled WGS sequence"/>
</dbReference>
<dbReference type="PROSITE" id="PS00903">
    <property type="entry name" value="CYT_DCMP_DEAMINASES_1"/>
    <property type="match status" value="1"/>
</dbReference>
<evidence type="ECO:0000256" key="10">
    <source>
        <dbReference type="ARBA" id="ARBA00049252"/>
    </source>
</evidence>
<dbReference type="GO" id="GO:0072527">
    <property type="term" value="P:pyrimidine-containing compound metabolic process"/>
    <property type="evidence" value="ECO:0007669"/>
    <property type="project" value="UniProtKB-ARBA"/>
</dbReference>
<dbReference type="PANTHER" id="PTHR11644">
    <property type="entry name" value="CYTIDINE DEAMINASE"/>
    <property type="match status" value="1"/>
</dbReference>
<keyword evidence="7 14" id="KW-0378">Hydrolase</keyword>
<feature type="active site" description="Proton donor" evidence="12">
    <location>
        <position position="61"/>
    </location>
</feature>
<comment type="similarity">
    <text evidence="3 14">Belongs to the cytidine and deoxycytidylate deaminase family.</text>
</comment>
<dbReference type="InterPro" id="IPR002125">
    <property type="entry name" value="CMP_dCMP_dom"/>
</dbReference>
<dbReference type="InterPro" id="IPR006262">
    <property type="entry name" value="Cyt_deam_tetra"/>
</dbReference>
<dbReference type="InterPro" id="IPR050202">
    <property type="entry name" value="Cyt/Deoxycyt_deaminase"/>
</dbReference>
<keyword evidence="6 13" id="KW-0479">Metal-binding</keyword>
<evidence type="ECO:0000256" key="3">
    <source>
        <dbReference type="ARBA" id="ARBA00006576"/>
    </source>
</evidence>
<dbReference type="FunFam" id="3.40.140.10:FF:000008">
    <property type="entry name" value="Cytidine deaminase"/>
    <property type="match status" value="1"/>
</dbReference>
<reference evidence="16 17" key="1">
    <citation type="submission" date="2017-04" db="EMBL/GenBank/DDBJ databases">
        <title>Draft genome sequence of Zooshikella ganghwensis VG4 isolated from Red Sea sediments.</title>
        <authorList>
            <person name="Rehman Z."/>
            <person name="Alam I."/>
            <person name="Kamau A."/>
            <person name="Bajic V."/>
            <person name="Leiknes T."/>
        </authorList>
    </citation>
    <scope>NUCLEOTIDE SEQUENCE [LARGE SCALE GENOMIC DNA]</scope>
    <source>
        <strain evidence="16 17">VG4</strain>
    </source>
</reference>
<comment type="catalytic activity">
    <reaction evidence="11 14">
        <text>cytidine + H2O + H(+) = uridine + NH4(+)</text>
        <dbReference type="Rhea" id="RHEA:16069"/>
        <dbReference type="ChEBI" id="CHEBI:15377"/>
        <dbReference type="ChEBI" id="CHEBI:15378"/>
        <dbReference type="ChEBI" id="CHEBI:16704"/>
        <dbReference type="ChEBI" id="CHEBI:17562"/>
        <dbReference type="ChEBI" id="CHEBI:28938"/>
        <dbReference type="EC" id="3.5.4.5"/>
    </reaction>
</comment>
<dbReference type="NCBIfam" id="NF004064">
    <property type="entry name" value="PRK05578.1"/>
    <property type="match status" value="1"/>
</dbReference>
<evidence type="ECO:0000256" key="13">
    <source>
        <dbReference type="PIRSR" id="PIRSR606262-3"/>
    </source>
</evidence>
<feature type="binding site" evidence="13">
    <location>
        <position position="59"/>
    </location>
    <ligand>
        <name>Zn(2+)</name>
        <dbReference type="ChEBI" id="CHEBI:29105"/>
        <note>catalytic</note>
    </ligand>
</feature>
<dbReference type="InterPro" id="IPR016193">
    <property type="entry name" value="Cytidine_deaminase-like"/>
</dbReference>
<evidence type="ECO:0000256" key="7">
    <source>
        <dbReference type="ARBA" id="ARBA00022801"/>
    </source>
</evidence>
<proteinExistence type="inferred from homology"/>
<dbReference type="Gene3D" id="3.40.140.10">
    <property type="entry name" value="Cytidine Deaminase, domain 2"/>
    <property type="match status" value="1"/>
</dbReference>
<dbReference type="CDD" id="cd01283">
    <property type="entry name" value="cytidine_deaminase"/>
    <property type="match status" value="1"/>
</dbReference>
<evidence type="ECO:0000256" key="4">
    <source>
        <dbReference type="ARBA" id="ARBA00012783"/>
    </source>
</evidence>